<dbReference type="PRINTS" id="PR00625">
    <property type="entry name" value="JDOMAIN"/>
</dbReference>
<dbReference type="EMBL" id="LSSL01000100">
    <property type="protein sequence ID" value="OLY85476.1"/>
    <property type="molecule type" value="Genomic_DNA"/>
</dbReference>
<keyword evidence="1" id="KW-0472">Membrane</keyword>
<evidence type="ECO:0000313" key="3">
    <source>
        <dbReference type="EMBL" id="OLY85476.1"/>
    </source>
</evidence>
<dbReference type="CDD" id="cd06257">
    <property type="entry name" value="DnaJ"/>
    <property type="match status" value="1"/>
</dbReference>
<proteinExistence type="predicted"/>
<dbReference type="PANTHER" id="PTHR24074">
    <property type="entry name" value="CO-CHAPERONE PROTEIN DJLA"/>
    <property type="match status" value="1"/>
</dbReference>
<name>A0A1R0H8P5_9FUNG</name>
<dbReference type="InterPro" id="IPR050817">
    <property type="entry name" value="DjlA_DnaK_co-chaperone"/>
</dbReference>
<accession>A0A1R0H8P5</accession>
<dbReference type="SMART" id="SM00271">
    <property type="entry name" value="DnaJ"/>
    <property type="match status" value="1"/>
</dbReference>
<dbReference type="OrthoDB" id="445556at2759"/>
<keyword evidence="1" id="KW-1133">Transmembrane helix</keyword>
<gene>
    <name evidence="3" type="ORF">AYI68_g346</name>
</gene>
<keyword evidence="4" id="KW-1185">Reference proteome</keyword>
<comment type="caution">
    <text evidence="3">The sequence shown here is derived from an EMBL/GenBank/DDBJ whole genome shotgun (WGS) entry which is preliminary data.</text>
</comment>
<dbReference type="Pfam" id="PF00226">
    <property type="entry name" value="DnaJ"/>
    <property type="match status" value="1"/>
</dbReference>
<dbReference type="Proteomes" id="UP000187455">
    <property type="component" value="Unassembled WGS sequence"/>
</dbReference>
<protein>
    <submittedName>
        <fullName evidence="3">Chaperone protein dnaJ 1, mitochondrial</fullName>
    </submittedName>
</protein>
<dbReference type="Gene3D" id="1.10.287.110">
    <property type="entry name" value="DnaJ domain"/>
    <property type="match status" value="1"/>
</dbReference>
<keyword evidence="1" id="KW-0812">Transmembrane</keyword>
<feature type="transmembrane region" description="Helical" evidence="1">
    <location>
        <begin position="166"/>
        <end position="189"/>
    </location>
</feature>
<dbReference type="AlphaFoldDB" id="A0A1R0H8P5"/>
<evidence type="ECO:0000256" key="1">
    <source>
        <dbReference type="SAM" id="Phobius"/>
    </source>
</evidence>
<reference evidence="3 4" key="1">
    <citation type="journal article" date="2016" name="Mol. Biol. Evol.">
        <title>Genome-Wide Survey of Gut Fungi (Harpellales) Reveals the First Horizontally Transferred Ubiquitin Gene from a Mosquito Host.</title>
        <authorList>
            <person name="Wang Y."/>
            <person name="White M.M."/>
            <person name="Kvist S."/>
            <person name="Moncalvo J.M."/>
        </authorList>
    </citation>
    <scope>NUCLEOTIDE SEQUENCE [LARGE SCALE GENOMIC DNA]</scope>
    <source>
        <strain evidence="3 4">ALG-7-W6</strain>
    </source>
</reference>
<dbReference type="InterPro" id="IPR036869">
    <property type="entry name" value="J_dom_sf"/>
</dbReference>
<evidence type="ECO:0000313" key="4">
    <source>
        <dbReference type="Proteomes" id="UP000187455"/>
    </source>
</evidence>
<evidence type="ECO:0000259" key="2">
    <source>
        <dbReference type="PROSITE" id="PS50076"/>
    </source>
</evidence>
<dbReference type="PROSITE" id="PS50076">
    <property type="entry name" value="DNAJ_2"/>
    <property type="match status" value="1"/>
</dbReference>
<organism evidence="3 4">
    <name type="scientific">Smittium mucronatum</name>
    <dbReference type="NCBI Taxonomy" id="133383"/>
    <lineage>
        <taxon>Eukaryota</taxon>
        <taxon>Fungi</taxon>
        <taxon>Fungi incertae sedis</taxon>
        <taxon>Zoopagomycota</taxon>
        <taxon>Kickxellomycotina</taxon>
        <taxon>Harpellomycetes</taxon>
        <taxon>Harpellales</taxon>
        <taxon>Legeriomycetaceae</taxon>
        <taxon>Smittium</taxon>
    </lineage>
</organism>
<feature type="domain" description="J" evidence="2">
    <location>
        <begin position="34"/>
        <end position="113"/>
    </location>
</feature>
<dbReference type="SUPFAM" id="SSF46565">
    <property type="entry name" value="Chaperone J-domain"/>
    <property type="match status" value="1"/>
</dbReference>
<dbReference type="STRING" id="133383.A0A1R0H8P5"/>
<sequence>MKSFERFLFRNAASLWSRNRLVSRLYQSSSRSLTPHGVLGLAPNSTRSEIKARYYELCKVYHPDKLYAKTGNKNSSSGGDGEKFKQIQWAYEQLIRNRPSIGKTDFSNYDFYNRAAFYEQQQRAYDSSYNTNNGNGHNRQGYADEYGFYYSKNAGPQEKSNARNRILAGVLFGFVSISGYGFLSFYSAMTIKVSESLEKSHLDALAMLKQSHMKGRGIVTQRLLDLESKNFEYNNAQLSRLDDHLENELSTLETSQFSPKPQSGNQTFYLSPTKDEQIMRFIATFDTEEGGERVCFPYGRFG</sequence>
<dbReference type="InterPro" id="IPR001623">
    <property type="entry name" value="DnaJ_domain"/>
</dbReference>